<dbReference type="EMBL" id="VJMJ01000179">
    <property type="protein sequence ID" value="KAF0728320.1"/>
    <property type="molecule type" value="Genomic_DNA"/>
</dbReference>
<feature type="compositionally biased region" description="Low complexity" evidence="1">
    <location>
        <begin position="422"/>
        <end position="454"/>
    </location>
</feature>
<dbReference type="CDD" id="cd06548">
    <property type="entry name" value="GH18_chitinase"/>
    <property type="match status" value="1"/>
</dbReference>
<feature type="signal peptide" evidence="2">
    <location>
        <begin position="1"/>
        <end position="22"/>
    </location>
</feature>
<dbReference type="GO" id="GO:0006032">
    <property type="term" value="P:chitin catabolic process"/>
    <property type="evidence" value="ECO:0007669"/>
    <property type="project" value="TreeGrafter"/>
</dbReference>
<sequence length="510" mass="55865">MTLIPKSTLLALALAMISPVEAAYKNVVYYMEWAIYARNFGIFDLDWSKITHVNYAFGKPTADGTVTIYDSWAAVQKRWPEHGDSWNDQGNGLYGNFGQGFKQRLQNRGTKFGMSIGGWTMSDLFSGIASSETSRRTFAKSAVKLMTDLGLDFVDIDWEYPVEGGNDSPPVQHRPDDIANYVLLLKAIRDEFKTLPFKAELSVASPAGPQIYRHWDFTSICGQLDHINIMAYDLAGSCSNYTDHQANLYEDPNHPAGLKYSAHTAVQDYIKGGCPSNKIVLGIPAYGRSFENTAGLYSSFTPPTKGSWVSGSDGAGVWDYKALPQAGATEFYDAKLGATYSYDPNAKMFISYEGPKSLAQKLDYIKKYNLGGTMFWSGDADAPTSNARSLIAQVYNYFGKDNMAFNTNNINYPTSPYDNIRSGSTAPTTSSVPTTSSTTPTTSQPSLTPRTSSPTSPPTNPTTAPVTPTPSGADQCNGNHNVCFWSLTQQVLPYSQSDCAKFGSQFVWCP</sequence>
<dbReference type="GO" id="GO:0005576">
    <property type="term" value="C:extracellular region"/>
    <property type="evidence" value="ECO:0007669"/>
    <property type="project" value="TreeGrafter"/>
</dbReference>
<dbReference type="InterPro" id="IPR011583">
    <property type="entry name" value="Chitinase_II/V-like_cat"/>
</dbReference>
<dbReference type="Gene3D" id="3.20.20.80">
    <property type="entry name" value="Glycosidases"/>
    <property type="match status" value="1"/>
</dbReference>
<evidence type="ECO:0000313" key="4">
    <source>
        <dbReference type="EMBL" id="KAF0728320.1"/>
    </source>
</evidence>
<name>A0A6G0WLW7_9STRA</name>
<dbReference type="InterPro" id="IPR001223">
    <property type="entry name" value="Glyco_hydro18_cat"/>
</dbReference>
<dbReference type="PANTHER" id="PTHR11177:SF317">
    <property type="entry name" value="CHITINASE 12-RELATED"/>
    <property type="match status" value="1"/>
</dbReference>
<evidence type="ECO:0000313" key="5">
    <source>
        <dbReference type="Proteomes" id="UP000481153"/>
    </source>
</evidence>
<dbReference type="InterPro" id="IPR050314">
    <property type="entry name" value="Glycosyl_Hydrlase_18"/>
</dbReference>
<feature type="compositionally biased region" description="Low complexity" evidence="1">
    <location>
        <begin position="461"/>
        <end position="471"/>
    </location>
</feature>
<dbReference type="VEuPathDB" id="FungiDB:AeMF1_003377"/>
<dbReference type="GO" id="GO:0008061">
    <property type="term" value="F:chitin binding"/>
    <property type="evidence" value="ECO:0007669"/>
    <property type="project" value="InterPro"/>
</dbReference>
<organism evidence="4 5">
    <name type="scientific">Aphanomyces euteiches</name>
    <dbReference type="NCBI Taxonomy" id="100861"/>
    <lineage>
        <taxon>Eukaryota</taxon>
        <taxon>Sar</taxon>
        <taxon>Stramenopiles</taxon>
        <taxon>Oomycota</taxon>
        <taxon>Saprolegniomycetes</taxon>
        <taxon>Saprolegniales</taxon>
        <taxon>Verrucalvaceae</taxon>
        <taxon>Aphanomyces</taxon>
    </lineage>
</organism>
<dbReference type="SMART" id="SM00636">
    <property type="entry name" value="Glyco_18"/>
    <property type="match status" value="1"/>
</dbReference>
<dbReference type="Gene3D" id="3.10.50.10">
    <property type="match status" value="1"/>
</dbReference>
<dbReference type="Pfam" id="PF00704">
    <property type="entry name" value="Glyco_hydro_18"/>
    <property type="match status" value="1"/>
</dbReference>
<gene>
    <name evidence="4" type="ORF">Ae201684_013871</name>
</gene>
<dbReference type="PROSITE" id="PS51910">
    <property type="entry name" value="GH18_2"/>
    <property type="match status" value="1"/>
</dbReference>
<reference evidence="4 5" key="1">
    <citation type="submission" date="2019-07" db="EMBL/GenBank/DDBJ databases">
        <title>Genomics analysis of Aphanomyces spp. identifies a new class of oomycete effector associated with host adaptation.</title>
        <authorList>
            <person name="Gaulin E."/>
        </authorList>
    </citation>
    <scope>NUCLEOTIDE SEQUENCE [LARGE SCALE GENOMIC DNA]</scope>
    <source>
        <strain evidence="4 5">ATCC 201684</strain>
    </source>
</reference>
<keyword evidence="5" id="KW-1185">Reference proteome</keyword>
<dbReference type="InterPro" id="IPR017853">
    <property type="entry name" value="GH"/>
</dbReference>
<feature type="region of interest" description="Disordered" evidence="1">
    <location>
        <begin position="416"/>
        <end position="473"/>
    </location>
</feature>
<evidence type="ECO:0000259" key="3">
    <source>
        <dbReference type="PROSITE" id="PS51910"/>
    </source>
</evidence>
<dbReference type="SUPFAM" id="SSF51445">
    <property type="entry name" value="(Trans)glycosidases"/>
    <property type="match status" value="1"/>
</dbReference>
<evidence type="ECO:0000256" key="2">
    <source>
        <dbReference type="SAM" id="SignalP"/>
    </source>
</evidence>
<proteinExistence type="predicted"/>
<evidence type="ECO:0000256" key="1">
    <source>
        <dbReference type="SAM" id="MobiDB-lite"/>
    </source>
</evidence>
<feature type="chain" id="PRO_5026157637" description="GH18 domain-containing protein" evidence="2">
    <location>
        <begin position="23"/>
        <end position="510"/>
    </location>
</feature>
<dbReference type="Proteomes" id="UP000481153">
    <property type="component" value="Unassembled WGS sequence"/>
</dbReference>
<dbReference type="GO" id="GO:0004568">
    <property type="term" value="F:chitinase activity"/>
    <property type="evidence" value="ECO:0007669"/>
    <property type="project" value="TreeGrafter"/>
</dbReference>
<feature type="domain" description="GH18" evidence="3">
    <location>
        <begin position="24"/>
        <end position="401"/>
    </location>
</feature>
<comment type="caution">
    <text evidence="4">The sequence shown here is derived from an EMBL/GenBank/DDBJ whole genome shotgun (WGS) entry which is preliminary data.</text>
</comment>
<dbReference type="InterPro" id="IPR029070">
    <property type="entry name" value="Chitinase_insertion_sf"/>
</dbReference>
<dbReference type="GO" id="GO:0005975">
    <property type="term" value="P:carbohydrate metabolic process"/>
    <property type="evidence" value="ECO:0007669"/>
    <property type="project" value="InterPro"/>
</dbReference>
<accession>A0A6G0WLW7</accession>
<keyword evidence="2" id="KW-0732">Signal</keyword>
<dbReference type="SUPFAM" id="SSF54556">
    <property type="entry name" value="Chitinase insertion domain"/>
    <property type="match status" value="1"/>
</dbReference>
<dbReference type="PANTHER" id="PTHR11177">
    <property type="entry name" value="CHITINASE"/>
    <property type="match status" value="1"/>
</dbReference>
<protein>
    <recommendedName>
        <fullName evidence="3">GH18 domain-containing protein</fullName>
    </recommendedName>
</protein>
<dbReference type="AlphaFoldDB" id="A0A6G0WLW7"/>